<reference evidence="3 4" key="1">
    <citation type="submission" date="2015-06" db="EMBL/GenBank/DDBJ databases">
        <title>Draft genome sequence of beer spoilage bacterium Megasphaera cerevisiae type strain 20462.</title>
        <authorList>
            <person name="Kutumbaka K."/>
            <person name="Pasmowitz J."/>
            <person name="Mategko J."/>
            <person name="Reyes D."/>
            <person name="Friedrich A."/>
            <person name="Han S."/>
            <person name="Martens-Habbena W."/>
            <person name="Neal-McKinney J."/>
            <person name="Janagama H.K."/>
            <person name="Nadala C."/>
            <person name="Samadpour M."/>
        </authorList>
    </citation>
    <scope>NUCLEOTIDE SEQUENCE [LARGE SCALE GENOMIC DNA]</scope>
    <source>
        <strain evidence="3 4">DSM 20462</strain>
    </source>
</reference>
<keyword evidence="2" id="KW-0812">Transmembrane</keyword>
<keyword evidence="2" id="KW-0472">Membrane</keyword>
<dbReference type="STRING" id="39029.BSR42_08740"/>
<dbReference type="GeneID" id="92717249"/>
<feature type="region of interest" description="Disordered" evidence="1">
    <location>
        <begin position="39"/>
        <end position="61"/>
    </location>
</feature>
<organism evidence="3 4">
    <name type="scientific">Megasphaera cerevisiae DSM 20462</name>
    <dbReference type="NCBI Taxonomy" id="1122219"/>
    <lineage>
        <taxon>Bacteria</taxon>
        <taxon>Bacillati</taxon>
        <taxon>Bacillota</taxon>
        <taxon>Negativicutes</taxon>
        <taxon>Veillonellales</taxon>
        <taxon>Veillonellaceae</taxon>
        <taxon>Megasphaera</taxon>
    </lineage>
</organism>
<proteinExistence type="predicted"/>
<evidence type="ECO:0000313" key="4">
    <source>
        <dbReference type="Proteomes" id="UP000036503"/>
    </source>
</evidence>
<dbReference type="OrthoDB" id="3035966at2"/>
<dbReference type="InParanoid" id="A0A0J6ZNA0"/>
<accession>A0A0J6ZNA0</accession>
<dbReference type="RefSeq" id="WP_048514385.1">
    <property type="nucleotide sequence ID" value="NZ_FUXD01000025.1"/>
</dbReference>
<evidence type="ECO:0000256" key="2">
    <source>
        <dbReference type="SAM" id="Phobius"/>
    </source>
</evidence>
<dbReference type="AlphaFoldDB" id="A0A0J6ZNA0"/>
<dbReference type="PATRIC" id="fig|1122219.3.peg.1374"/>
<name>A0A0J6ZNA0_9FIRM</name>
<protein>
    <submittedName>
        <fullName evidence="3">Uncharacterized protein</fullName>
    </submittedName>
</protein>
<gene>
    <name evidence="3" type="ORF">AB840_08375</name>
</gene>
<comment type="caution">
    <text evidence="3">The sequence shown here is derived from an EMBL/GenBank/DDBJ whole genome shotgun (WGS) entry which is preliminary data.</text>
</comment>
<keyword evidence="2" id="KW-1133">Transmembrane helix</keyword>
<dbReference type="Proteomes" id="UP000036503">
    <property type="component" value="Unassembled WGS sequence"/>
</dbReference>
<sequence>MTMTTFQTILLTAIIAIWLVFSIVILIATIQNFLYDRRREKREQESTARDIEYRKERDKREAEQAARDLEYHEKRMKLLDK</sequence>
<evidence type="ECO:0000256" key="1">
    <source>
        <dbReference type="SAM" id="MobiDB-lite"/>
    </source>
</evidence>
<evidence type="ECO:0000313" key="3">
    <source>
        <dbReference type="EMBL" id="KMO86376.1"/>
    </source>
</evidence>
<keyword evidence="4" id="KW-1185">Reference proteome</keyword>
<dbReference type="EMBL" id="LEKT01000024">
    <property type="protein sequence ID" value="KMO86376.1"/>
    <property type="molecule type" value="Genomic_DNA"/>
</dbReference>
<feature type="transmembrane region" description="Helical" evidence="2">
    <location>
        <begin position="6"/>
        <end position="34"/>
    </location>
</feature>